<dbReference type="AlphaFoldDB" id="A0A7C7D3X2"/>
<reference evidence="2 3" key="1">
    <citation type="journal article" date="2020" name="Biotechnol. Biofuels">
        <title>New insights from the biogas microbiome by comprehensive genome-resolved metagenomics of nearly 1600 species originating from multiple anaerobic digesters.</title>
        <authorList>
            <person name="Campanaro S."/>
            <person name="Treu L."/>
            <person name="Rodriguez-R L.M."/>
            <person name="Kovalovszki A."/>
            <person name="Ziels R.M."/>
            <person name="Maus I."/>
            <person name="Zhu X."/>
            <person name="Kougias P.G."/>
            <person name="Basile A."/>
            <person name="Luo G."/>
            <person name="Schluter A."/>
            <person name="Konstantinidis K.T."/>
            <person name="Angelidaki I."/>
        </authorList>
    </citation>
    <scope>NUCLEOTIDE SEQUENCE [LARGE SCALE GENOMIC DNA]</scope>
    <source>
        <strain evidence="2">AS05jafATM_4</strain>
    </source>
</reference>
<organism evidence="2 3">
    <name type="scientific">Desulfitobacterium dehalogenans</name>
    <dbReference type="NCBI Taxonomy" id="36854"/>
    <lineage>
        <taxon>Bacteria</taxon>
        <taxon>Bacillati</taxon>
        <taxon>Bacillota</taxon>
        <taxon>Clostridia</taxon>
        <taxon>Eubacteriales</taxon>
        <taxon>Desulfitobacteriaceae</taxon>
        <taxon>Desulfitobacterium</taxon>
    </lineage>
</organism>
<dbReference type="Proteomes" id="UP000553059">
    <property type="component" value="Unassembled WGS sequence"/>
</dbReference>
<name>A0A7C7D3X2_9FIRM</name>
<proteinExistence type="predicted"/>
<feature type="transmembrane region" description="Helical" evidence="1">
    <location>
        <begin position="95"/>
        <end position="114"/>
    </location>
</feature>
<keyword evidence="1" id="KW-1133">Transmembrane helix</keyword>
<comment type="caution">
    <text evidence="2">The sequence shown here is derived from an EMBL/GenBank/DDBJ whole genome shotgun (WGS) entry which is preliminary data.</text>
</comment>
<protein>
    <submittedName>
        <fullName evidence="2">Uncharacterized protein</fullName>
    </submittedName>
</protein>
<dbReference type="EMBL" id="DUTF01000055">
    <property type="protein sequence ID" value="HHY25615.1"/>
    <property type="molecule type" value="Genomic_DNA"/>
</dbReference>
<evidence type="ECO:0000256" key="1">
    <source>
        <dbReference type="SAM" id="Phobius"/>
    </source>
</evidence>
<sequence length="118" mass="13583">MNSTLFGSRESYEYPRNYYLNPPYPYGYPGGYPAYYSPHLHRPCLYSNPTLFHGQSHLPSYPYPMISPAQPPAFAYPDTLTYGWGEPRIIIPDRGLETILIAILVLVALDLIFVRPRR</sequence>
<gene>
    <name evidence="2" type="ORF">GX523_02465</name>
</gene>
<keyword evidence="1" id="KW-0812">Transmembrane</keyword>
<accession>A0A7C7D3X2</accession>
<evidence type="ECO:0000313" key="2">
    <source>
        <dbReference type="EMBL" id="HHY25615.1"/>
    </source>
</evidence>
<keyword evidence="1" id="KW-0472">Membrane</keyword>
<evidence type="ECO:0000313" key="3">
    <source>
        <dbReference type="Proteomes" id="UP000553059"/>
    </source>
</evidence>